<evidence type="ECO:0000313" key="1">
    <source>
        <dbReference type="EMBL" id="CAB1455896.1"/>
    </source>
</evidence>
<organism evidence="1 2">
    <name type="scientific">Pleuronectes platessa</name>
    <name type="common">European plaice</name>
    <dbReference type="NCBI Taxonomy" id="8262"/>
    <lineage>
        <taxon>Eukaryota</taxon>
        <taxon>Metazoa</taxon>
        <taxon>Chordata</taxon>
        <taxon>Craniata</taxon>
        <taxon>Vertebrata</taxon>
        <taxon>Euteleostomi</taxon>
        <taxon>Actinopterygii</taxon>
        <taxon>Neopterygii</taxon>
        <taxon>Teleostei</taxon>
        <taxon>Neoteleostei</taxon>
        <taxon>Acanthomorphata</taxon>
        <taxon>Carangaria</taxon>
        <taxon>Pleuronectiformes</taxon>
        <taxon>Pleuronectoidei</taxon>
        <taxon>Pleuronectidae</taxon>
        <taxon>Pleuronectes</taxon>
    </lineage>
</organism>
<proteinExistence type="predicted"/>
<comment type="caution">
    <text evidence="1">The sequence shown here is derived from an EMBL/GenBank/DDBJ whole genome shotgun (WGS) entry which is preliminary data.</text>
</comment>
<dbReference type="EMBL" id="CADEAL010004275">
    <property type="protein sequence ID" value="CAB1455896.1"/>
    <property type="molecule type" value="Genomic_DNA"/>
</dbReference>
<reference evidence="1" key="1">
    <citation type="submission" date="2020-03" db="EMBL/GenBank/DDBJ databases">
        <authorList>
            <person name="Weist P."/>
        </authorList>
    </citation>
    <scope>NUCLEOTIDE SEQUENCE</scope>
</reference>
<keyword evidence="2" id="KW-1185">Reference proteome</keyword>
<evidence type="ECO:0000313" key="2">
    <source>
        <dbReference type="Proteomes" id="UP001153269"/>
    </source>
</evidence>
<protein>
    <submittedName>
        <fullName evidence="1">Uncharacterized protein</fullName>
    </submittedName>
</protein>
<dbReference type="Proteomes" id="UP001153269">
    <property type="component" value="Unassembled WGS sequence"/>
</dbReference>
<gene>
    <name evidence="1" type="ORF">PLEPLA_LOCUS43677</name>
</gene>
<accession>A0A9N7Z9P0</accession>
<sequence length="229" mass="25364">MQTPQGPSARPFIVKEFDDLRLRLILTLRHLERAAASHMFQPLHRALSFHLLLREVFKELGLVGALHAPETLGIWSGLVVYQLLPSVTVSTEGSQAARLVPVLLTGNKTPTLPPRSRASLLSARSHPHLSLILSRFHRFCFPLLVHHALILLSSFPSPLLMETAAVGPPSDVRADEGLRARKGKLYSTQVSRKMNTVSRLSHIKLLVSMERETERPPTQAAAEATLMCS</sequence>
<name>A0A9N7Z9P0_PLEPL</name>
<dbReference type="AlphaFoldDB" id="A0A9N7Z9P0"/>